<dbReference type="PANTHER" id="PTHR47530:SF4">
    <property type="entry name" value="E3 UBIQUITIN LIGASE BIG BROTHER-RELATED"/>
    <property type="match status" value="1"/>
</dbReference>
<reference evidence="3" key="4">
    <citation type="submission" date="2019-03" db="UniProtKB">
        <authorList>
            <consortium name="EnsemblPlants"/>
        </authorList>
    </citation>
    <scope>IDENTIFICATION</scope>
</reference>
<feature type="compositionally biased region" description="Basic residues" evidence="1">
    <location>
        <begin position="45"/>
        <end position="57"/>
    </location>
</feature>
<dbReference type="PANTHER" id="PTHR47530">
    <property type="entry name" value="E3 UBIQUITIN LIGASE BIG BROTHER-RELATED"/>
    <property type="match status" value="1"/>
</dbReference>
<reference evidence="4" key="1">
    <citation type="journal article" date="2014" name="Science">
        <title>Ancient hybridizations among the ancestral genomes of bread wheat.</title>
        <authorList>
            <consortium name="International Wheat Genome Sequencing Consortium,"/>
            <person name="Marcussen T."/>
            <person name="Sandve S.R."/>
            <person name="Heier L."/>
            <person name="Spannagl M."/>
            <person name="Pfeifer M."/>
            <person name="Jakobsen K.S."/>
            <person name="Wulff B.B."/>
            <person name="Steuernagel B."/>
            <person name="Mayer K.F."/>
            <person name="Olsen O.A."/>
        </authorList>
    </citation>
    <scope>NUCLEOTIDE SEQUENCE [LARGE SCALE GENOMIC DNA]</scope>
    <source>
        <strain evidence="4">cv. AL8/78</strain>
    </source>
</reference>
<protein>
    <recommendedName>
        <fullName evidence="2">RING-type domain-containing protein</fullName>
    </recommendedName>
</protein>
<proteinExistence type="predicted"/>
<dbReference type="Pfam" id="PF17123">
    <property type="entry name" value="zf-RING_11"/>
    <property type="match status" value="1"/>
</dbReference>
<sequence length="185" mass="20372">NPEDNGRSEIDPFRPRPALSRPWRIPTGAAALRGTPPTFPATAGRRFRKGRRCRCGGRGRGAAPVHGPQPDPRRPRRASARSRAGSEHVEDQINDVQDSWQEVDPDEYSYEELVALGGVVGTERRGLSADTLASLPSVTYNTKDMQDGNTEQCVICRVGFEEGESLVALPCKHSYHPDCINQSHK</sequence>
<dbReference type="AlphaFoldDB" id="A0A453L762"/>
<reference evidence="3" key="5">
    <citation type="journal article" date="2021" name="G3 (Bethesda)">
        <title>Aegilops tauschii genome assembly Aet v5.0 features greater sequence contiguity and improved annotation.</title>
        <authorList>
            <person name="Wang L."/>
            <person name="Zhu T."/>
            <person name="Rodriguez J.C."/>
            <person name="Deal K.R."/>
            <person name="Dubcovsky J."/>
            <person name="McGuire P.E."/>
            <person name="Lux T."/>
            <person name="Spannagl M."/>
            <person name="Mayer K.F.X."/>
            <person name="Baldrich P."/>
            <person name="Meyers B.C."/>
            <person name="Huo N."/>
            <person name="Gu Y.Q."/>
            <person name="Zhou H."/>
            <person name="Devos K.M."/>
            <person name="Bennetzen J.L."/>
            <person name="Unver T."/>
            <person name="Budak H."/>
            <person name="Gulick P.J."/>
            <person name="Galiba G."/>
            <person name="Kalapos B."/>
            <person name="Nelson D.R."/>
            <person name="Li P."/>
            <person name="You F.M."/>
            <person name="Luo M.C."/>
            <person name="Dvorak J."/>
        </authorList>
    </citation>
    <scope>NUCLEOTIDE SEQUENCE [LARGE SCALE GENOMIC DNA]</scope>
    <source>
        <strain evidence="3">cv. AL8/78</strain>
    </source>
</reference>
<dbReference type="SUPFAM" id="SSF57850">
    <property type="entry name" value="RING/U-box"/>
    <property type="match status" value="1"/>
</dbReference>
<dbReference type="Proteomes" id="UP000015105">
    <property type="component" value="Chromosome 5D"/>
</dbReference>
<reference evidence="4" key="2">
    <citation type="journal article" date="2017" name="Nat. Plants">
        <title>The Aegilops tauschii genome reveals multiple impacts of transposons.</title>
        <authorList>
            <person name="Zhao G."/>
            <person name="Zou C."/>
            <person name="Li K."/>
            <person name="Wang K."/>
            <person name="Li T."/>
            <person name="Gao L."/>
            <person name="Zhang X."/>
            <person name="Wang H."/>
            <person name="Yang Z."/>
            <person name="Liu X."/>
            <person name="Jiang W."/>
            <person name="Mao L."/>
            <person name="Kong X."/>
            <person name="Jiao Y."/>
            <person name="Jia J."/>
        </authorList>
    </citation>
    <scope>NUCLEOTIDE SEQUENCE [LARGE SCALE GENOMIC DNA]</scope>
    <source>
        <strain evidence="4">cv. AL8/78</strain>
    </source>
</reference>
<evidence type="ECO:0000259" key="2">
    <source>
        <dbReference type="Pfam" id="PF17123"/>
    </source>
</evidence>
<feature type="region of interest" description="Disordered" evidence="1">
    <location>
        <begin position="1"/>
        <end position="99"/>
    </location>
</feature>
<evidence type="ECO:0000313" key="4">
    <source>
        <dbReference type="Proteomes" id="UP000015105"/>
    </source>
</evidence>
<feature type="domain" description="RING-type" evidence="2">
    <location>
        <begin position="152"/>
        <end position="180"/>
    </location>
</feature>
<reference evidence="3" key="3">
    <citation type="journal article" date="2017" name="Nature">
        <title>Genome sequence of the progenitor of the wheat D genome Aegilops tauschii.</title>
        <authorList>
            <person name="Luo M.C."/>
            <person name="Gu Y.Q."/>
            <person name="Puiu D."/>
            <person name="Wang H."/>
            <person name="Twardziok S.O."/>
            <person name="Deal K.R."/>
            <person name="Huo N."/>
            <person name="Zhu T."/>
            <person name="Wang L."/>
            <person name="Wang Y."/>
            <person name="McGuire P.E."/>
            <person name="Liu S."/>
            <person name="Long H."/>
            <person name="Ramasamy R.K."/>
            <person name="Rodriguez J.C."/>
            <person name="Van S.L."/>
            <person name="Yuan L."/>
            <person name="Wang Z."/>
            <person name="Xia Z."/>
            <person name="Xiao L."/>
            <person name="Anderson O.D."/>
            <person name="Ouyang S."/>
            <person name="Liang Y."/>
            <person name="Zimin A.V."/>
            <person name="Pertea G."/>
            <person name="Qi P."/>
            <person name="Bennetzen J.L."/>
            <person name="Dai X."/>
            <person name="Dawson M.W."/>
            <person name="Muller H.G."/>
            <person name="Kugler K."/>
            <person name="Rivarola-Duarte L."/>
            <person name="Spannagl M."/>
            <person name="Mayer K.F.X."/>
            <person name="Lu F.H."/>
            <person name="Bevan M.W."/>
            <person name="Leroy P."/>
            <person name="Li P."/>
            <person name="You F.M."/>
            <person name="Sun Q."/>
            <person name="Liu Z."/>
            <person name="Lyons E."/>
            <person name="Wicker T."/>
            <person name="Salzberg S.L."/>
            <person name="Devos K.M."/>
            <person name="Dvorak J."/>
        </authorList>
    </citation>
    <scope>NUCLEOTIDE SEQUENCE [LARGE SCALE GENOMIC DNA]</scope>
    <source>
        <strain evidence="3">cv. AL8/78</strain>
    </source>
</reference>
<dbReference type="EnsemblPlants" id="AET5Gv20651900.9">
    <property type="protein sequence ID" value="AET5Gv20651900.9"/>
    <property type="gene ID" value="AET5Gv20651900"/>
</dbReference>
<keyword evidence="4" id="KW-1185">Reference proteome</keyword>
<organism evidence="3 4">
    <name type="scientific">Aegilops tauschii subsp. strangulata</name>
    <name type="common">Goatgrass</name>
    <dbReference type="NCBI Taxonomy" id="200361"/>
    <lineage>
        <taxon>Eukaryota</taxon>
        <taxon>Viridiplantae</taxon>
        <taxon>Streptophyta</taxon>
        <taxon>Embryophyta</taxon>
        <taxon>Tracheophyta</taxon>
        <taxon>Spermatophyta</taxon>
        <taxon>Magnoliopsida</taxon>
        <taxon>Liliopsida</taxon>
        <taxon>Poales</taxon>
        <taxon>Poaceae</taxon>
        <taxon>BOP clade</taxon>
        <taxon>Pooideae</taxon>
        <taxon>Triticodae</taxon>
        <taxon>Triticeae</taxon>
        <taxon>Triticinae</taxon>
        <taxon>Aegilops</taxon>
    </lineage>
</organism>
<evidence type="ECO:0000256" key="1">
    <source>
        <dbReference type="SAM" id="MobiDB-lite"/>
    </source>
</evidence>
<accession>A0A453L762</accession>
<dbReference type="InterPro" id="IPR001841">
    <property type="entry name" value="Znf_RING"/>
</dbReference>
<feature type="compositionally biased region" description="Basic and acidic residues" evidence="1">
    <location>
        <begin position="1"/>
        <end position="14"/>
    </location>
</feature>
<dbReference type="InterPro" id="IPR043312">
    <property type="entry name" value="AtBBR-like"/>
</dbReference>
<dbReference type="InterPro" id="IPR013083">
    <property type="entry name" value="Znf_RING/FYVE/PHD"/>
</dbReference>
<dbReference type="Gene3D" id="3.30.40.10">
    <property type="entry name" value="Zinc/RING finger domain, C3HC4 (zinc finger)"/>
    <property type="match status" value="1"/>
</dbReference>
<name>A0A453L762_AEGTS</name>
<dbReference type="STRING" id="200361.A0A453L762"/>
<evidence type="ECO:0000313" key="3">
    <source>
        <dbReference type="EnsemblPlants" id="AET5Gv20651900.9"/>
    </source>
</evidence>
<dbReference type="Gramene" id="AET5Gv20651900.9">
    <property type="protein sequence ID" value="AET5Gv20651900.9"/>
    <property type="gene ID" value="AET5Gv20651900"/>
</dbReference>